<dbReference type="RefSeq" id="WP_101300144.1">
    <property type="nucleotide sequence ID" value="NZ_CP025197.1"/>
</dbReference>
<dbReference type="Pfam" id="PF01047">
    <property type="entry name" value="MarR"/>
    <property type="match status" value="1"/>
</dbReference>
<dbReference type="Proteomes" id="UP000239720">
    <property type="component" value="Unassembled WGS sequence"/>
</dbReference>
<dbReference type="SMART" id="SM00347">
    <property type="entry name" value="HTH_MARR"/>
    <property type="match status" value="1"/>
</dbReference>
<evidence type="ECO:0000256" key="1">
    <source>
        <dbReference type="ARBA" id="ARBA00023015"/>
    </source>
</evidence>
<evidence type="ECO:0000313" key="6">
    <source>
        <dbReference type="EMBL" id="PQQ67124.1"/>
    </source>
</evidence>
<evidence type="ECO:0000256" key="3">
    <source>
        <dbReference type="ARBA" id="ARBA00023163"/>
    </source>
</evidence>
<keyword evidence="7" id="KW-1185">Reference proteome</keyword>
<keyword evidence="1" id="KW-0805">Transcription regulation</keyword>
<dbReference type="InterPro" id="IPR023187">
    <property type="entry name" value="Tscrpt_reg_MarR-type_CS"/>
</dbReference>
<evidence type="ECO:0000256" key="2">
    <source>
        <dbReference type="ARBA" id="ARBA00023125"/>
    </source>
</evidence>
<organism evidence="5 7">
    <name type="scientific">Acetivibrio saccincola</name>
    <dbReference type="NCBI Taxonomy" id="1677857"/>
    <lineage>
        <taxon>Bacteria</taxon>
        <taxon>Bacillati</taxon>
        <taxon>Bacillota</taxon>
        <taxon>Clostridia</taxon>
        <taxon>Eubacteriales</taxon>
        <taxon>Oscillospiraceae</taxon>
        <taxon>Acetivibrio</taxon>
    </lineage>
</organism>
<dbReference type="GO" id="GO:0003677">
    <property type="term" value="F:DNA binding"/>
    <property type="evidence" value="ECO:0007669"/>
    <property type="project" value="UniProtKB-KW"/>
</dbReference>
<sequence length="144" mass="17107">MSRRLLIENYITLLPMLYRTFFRDFPNCGVTRLQMKLLYYLKVEGGKPMNYYAKKIMVSKPNMSVLAEKMINEGFVKKESLERDRRVSTLKLTEKGEDFLSEEMNKFTNHLLDKLSIFTDEEVERLNEMIEEIKGMFSRVVDNN</sequence>
<dbReference type="Proteomes" id="UP000233534">
    <property type="component" value="Chromosome"/>
</dbReference>
<proteinExistence type="predicted"/>
<reference evidence="5 7" key="1">
    <citation type="submission" date="2017-12" db="EMBL/GenBank/DDBJ databases">
        <title>Complete genome sequence of Herbivorax saccincola GGR1, a novel Cellulosome-producing hydrolytic bacterium in a thermophilic biogas plant, established by Illumina and Nanopore MinION sequencing.</title>
        <authorList>
            <person name="Pechtl A."/>
            <person name="Ruckert C."/>
            <person name="Koeck D.E."/>
            <person name="Maus I."/>
            <person name="Winkler A."/>
            <person name="Kalinowski J."/>
            <person name="Puhler A."/>
            <person name="Schwarz W.W."/>
            <person name="Zverlov V.V."/>
            <person name="Schluter A."/>
            <person name="Liebl W."/>
        </authorList>
    </citation>
    <scope>NUCLEOTIDE SEQUENCE [LARGE SCALE GENOMIC DNA]</scope>
    <source>
        <strain evidence="5">GGR1</strain>
        <strain evidence="7">SR1</strain>
    </source>
</reference>
<name>A0A2K9EKM9_9FIRM</name>
<dbReference type="KEGG" id="hsc:HVS_05955"/>
<dbReference type="Gene3D" id="1.10.10.10">
    <property type="entry name" value="Winged helix-like DNA-binding domain superfamily/Winged helix DNA-binding domain"/>
    <property type="match status" value="1"/>
</dbReference>
<dbReference type="AlphaFoldDB" id="A0A2K9EKM9"/>
<protein>
    <submittedName>
        <fullName evidence="5">HTH-type transcriptional regulator MhqR</fullName>
    </submittedName>
</protein>
<feature type="domain" description="HTH marR-type" evidence="4">
    <location>
        <begin position="1"/>
        <end position="135"/>
    </location>
</feature>
<dbReference type="GO" id="GO:0003700">
    <property type="term" value="F:DNA-binding transcription factor activity"/>
    <property type="evidence" value="ECO:0007669"/>
    <property type="project" value="InterPro"/>
</dbReference>
<dbReference type="PROSITE" id="PS01117">
    <property type="entry name" value="HTH_MARR_1"/>
    <property type="match status" value="1"/>
</dbReference>
<keyword evidence="3" id="KW-0804">Transcription</keyword>
<evidence type="ECO:0000313" key="5">
    <source>
        <dbReference type="EMBL" id="AUG57121.1"/>
    </source>
</evidence>
<dbReference type="SUPFAM" id="SSF46785">
    <property type="entry name" value="Winged helix' DNA-binding domain"/>
    <property type="match status" value="1"/>
</dbReference>
<dbReference type="PRINTS" id="PR00598">
    <property type="entry name" value="HTHMARR"/>
</dbReference>
<dbReference type="InterPro" id="IPR036388">
    <property type="entry name" value="WH-like_DNA-bd_sf"/>
</dbReference>
<dbReference type="InterPro" id="IPR000835">
    <property type="entry name" value="HTH_MarR-typ"/>
</dbReference>
<reference evidence="6 8" key="2">
    <citation type="journal article" date="2018" name="Syst. Appl. Microbiol.">
        <title>Characterization and high-quality draft genome sequence of Herbivorax saccincola A7, an anaerobic, alkaliphilic, thermophilic, cellulolytic, and xylanolytic bacterium.</title>
        <authorList>
            <person name="Aikawa S."/>
            <person name="Baramee S."/>
            <person name="Sermsathanaswadi J."/>
            <person name="Thianheng P."/>
            <person name="Tachaapaikoon C."/>
            <person name="Shikata A."/>
            <person name="Waeonukul R."/>
            <person name="Pason P."/>
            <person name="Ratanakhanokchai K."/>
            <person name="Kosugi A."/>
        </authorList>
    </citation>
    <scope>NUCLEOTIDE SEQUENCE [LARGE SCALE GENOMIC DNA]</scope>
    <source>
        <strain evidence="6 8">A7</strain>
    </source>
</reference>
<dbReference type="PANTHER" id="PTHR42756:SF1">
    <property type="entry name" value="TRANSCRIPTIONAL REPRESSOR OF EMRAB OPERON"/>
    <property type="match status" value="1"/>
</dbReference>
<dbReference type="EMBL" id="CP025197">
    <property type="protein sequence ID" value="AUG57121.1"/>
    <property type="molecule type" value="Genomic_DNA"/>
</dbReference>
<gene>
    <name evidence="5" type="primary">mhqR</name>
    <name evidence="6" type="ORF">B9R14_10465</name>
    <name evidence="5" type="ORF">HVS_05955</name>
</gene>
<dbReference type="InterPro" id="IPR036390">
    <property type="entry name" value="WH_DNA-bd_sf"/>
</dbReference>
<dbReference type="OrthoDB" id="166070at2"/>
<dbReference type="PROSITE" id="PS50995">
    <property type="entry name" value="HTH_MARR_2"/>
    <property type="match status" value="1"/>
</dbReference>
<evidence type="ECO:0000313" key="8">
    <source>
        <dbReference type="Proteomes" id="UP000239720"/>
    </source>
</evidence>
<keyword evidence="2" id="KW-0238">DNA-binding</keyword>
<dbReference type="PANTHER" id="PTHR42756">
    <property type="entry name" value="TRANSCRIPTIONAL REGULATOR, MARR"/>
    <property type="match status" value="1"/>
</dbReference>
<accession>A0A2K9EKM9</accession>
<evidence type="ECO:0000313" key="7">
    <source>
        <dbReference type="Proteomes" id="UP000233534"/>
    </source>
</evidence>
<evidence type="ECO:0000259" key="4">
    <source>
        <dbReference type="PROSITE" id="PS50995"/>
    </source>
</evidence>
<dbReference type="EMBL" id="NEMB01000003">
    <property type="protein sequence ID" value="PQQ67124.1"/>
    <property type="molecule type" value="Genomic_DNA"/>
</dbReference>